<keyword evidence="1" id="KW-0649">Protein kinase inhibitor</keyword>
<dbReference type="AlphaFoldDB" id="A0ABC9W030"/>
<reference evidence="1 2" key="1">
    <citation type="submission" date="2024-06" db="EMBL/GenBank/DDBJ databases">
        <title>The draft genome of Grus japonensis, version 3.</title>
        <authorList>
            <person name="Nabeshima K."/>
            <person name="Suzuki S."/>
            <person name="Onuma M."/>
        </authorList>
    </citation>
    <scope>NUCLEOTIDE SEQUENCE [LARGE SCALE GENOMIC DNA]</scope>
    <source>
        <strain evidence="1 2">451A</strain>
    </source>
</reference>
<dbReference type="EMBL" id="BAAFJT010000001">
    <property type="protein sequence ID" value="GAB0178696.1"/>
    <property type="molecule type" value="Genomic_DNA"/>
</dbReference>
<organism evidence="1 2">
    <name type="scientific">Grus japonensis</name>
    <name type="common">Japanese crane</name>
    <name type="synonym">Red-crowned crane</name>
    <dbReference type="NCBI Taxonomy" id="30415"/>
    <lineage>
        <taxon>Eukaryota</taxon>
        <taxon>Metazoa</taxon>
        <taxon>Chordata</taxon>
        <taxon>Craniata</taxon>
        <taxon>Vertebrata</taxon>
        <taxon>Euteleostomi</taxon>
        <taxon>Archelosauria</taxon>
        <taxon>Archosauria</taxon>
        <taxon>Dinosauria</taxon>
        <taxon>Saurischia</taxon>
        <taxon>Theropoda</taxon>
        <taxon>Coelurosauria</taxon>
        <taxon>Aves</taxon>
        <taxon>Neognathae</taxon>
        <taxon>Neoaves</taxon>
        <taxon>Gruiformes</taxon>
        <taxon>Gruidae</taxon>
        <taxon>Grus</taxon>
    </lineage>
</organism>
<proteinExistence type="predicted"/>
<name>A0ABC9W030_GRUJA</name>
<evidence type="ECO:0000313" key="1">
    <source>
        <dbReference type="EMBL" id="GAB0178696.1"/>
    </source>
</evidence>
<protein>
    <submittedName>
        <fullName evidence="1">cAMP-dependent protein kinase inhibitor alpha</fullName>
    </submittedName>
</protein>
<comment type="caution">
    <text evidence="1">The sequence shown here is derived from an EMBL/GenBank/DDBJ whole genome shotgun (WGS) entry which is preliminary data.</text>
</comment>
<sequence length="104" mass="11754">MATRLFSISKDGDSITSQGNLYQFPSQKSADDTKLSGAFDRLEGRDAIQRDLDSLEVWDHVNIMKFNKAKGKVLHLSWGNPQYQYWLGDEWIESSPAKKGDSGE</sequence>
<dbReference type="Proteomes" id="UP001623348">
    <property type="component" value="Unassembled WGS sequence"/>
</dbReference>
<evidence type="ECO:0000313" key="2">
    <source>
        <dbReference type="Proteomes" id="UP001623348"/>
    </source>
</evidence>
<gene>
    <name evidence="1" type="ORF">GRJ2_000334900</name>
</gene>
<dbReference type="GO" id="GO:0004860">
    <property type="term" value="F:protein kinase inhibitor activity"/>
    <property type="evidence" value="ECO:0007669"/>
    <property type="project" value="UniProtKB-KW"/>
</dbReference>
<keyword evidence="2" id="KW-1185">Reference proteome</keyword>
<accession>A0ABC9W030</accession>